<dbReference type="Proteomes" id="UP000601108">
    <property type="component" value="Unassembled WGS sequence"/>
</dbReference>
<dbReference type="AlphaFoldDB" id="A0A918JZJ6"/>
<accession>A0A918JZJ6</accession>
<sequence length="141" mass="16293">MTTLAQSKKEEQMEKRTINPWKWQNERNYVQAVEVTKAEGTLYVSGQTAIDSDGISSKEDMKSQLIQSIQNLEKVIKEAGYEIKNIVRLNIYTTSSEEFFTCFDAFQNWITEHNIQQASTLFEVKSLFETLKIELEATVVK</sequence>
<dbReference type="InterPro" id="IPR006175">
    <property type="entry name" value="YjgF/YER057c/UK114"/>
</dbReference>
<evidence type="ECO:0000313" key="2">
    <source>
        <dbReference type="Proteomes" id="UP000601108"/>
    </source>
</evidence>
<keyword evidence="2" id="KW-1185">Reference proteome</keyword>
<evidence type="ECO:0000313" key="1">
    <source>
        <dbReference type="EMBL" id="GGX35109.1"/>
    </source>
</evidence>
<dbReference type="EMBL" id="BMWS01000052">
    <property type="protein sequence ID" value="GGX35109.1"/>
    <property type="molecule type" value="Genomic_DNA"/>
</dbReference>
<name>A0A918JZJ6_9FLAO</name>
<dbReference type="SUPFAM" id="SSF55298">
    <property type="entry name" value="YjgF-like"/>
    <property type="match status" value="1"/>
</dbReference>
<dbReference type="InterPro" id="IPR035959">
    <property type="entry name" value="RutC-like_sf"/>
</dbReference>
<dbReference type="CDD" id="cd00448">
    <property type="entry name" value="YjgF_YER057c_UK114_family"/>
    <property type="match status" value="1"/>
</dbReference>
<dbReference type="Pfam" id="PF01042">
    <property type="entry name" value="Ribonuc_L-PSP"/>
    <property type="match status" value="1"/>
</dbReference>
<protein>
    <submittedName>
        <fullName evidence="1">Enamine deaminase RidA</fullName>
    </submittedName>
</protein>
<proteinExistence type="predicted"/>
<comment type="caution">
    <text evidence="1">The sequence shown here is derived from an EMBL/GenBank/DDBJ whole genome shotgun (WGS) entry which is preliminary data.</text>
</comment>
<organism evidence="1 2">
    <name type="scientific">Aquimarina muelleri</name>
    <dbReference type="NCBI Taxonomy" id="279356"/>
    <lineage>
        <taxon>Bacteria</taxon>
        <taxon>Pseudomonadati</taxon>
        <taxon>Bacteroidota</taxon>
        <taxon>Flavobacteriia</taxon>
        <taxon>Flavobacteriales</taxon>
        <taxon>Flavobacteriaceae</taxon>
        <taxon>Aquimarina</taxon>
    </lineage>
</organism>
<dbReference type="PANTHER" id="PTHR43857:SF1">
    <property type="entry name" value="YJGH FAMILY PROTEIN"/>
    <property type="match status" value="1"/>
</dbReference>
<gene>
    <name evidence="1" type="ORF">GCM10007384_39380</name>
</gene>
<reference evidence="1 2" key="1">
    <citation type="journal article" date="2014" name="Int. J. Syst. Evol. Microbiol.">
        <title>Complete genome sequence of Corynebacterium casei LMG S-19264T (=DSM 44701T), isolated from a smear-ripened cheese.</title>
        <authorList>
            <consortium name="US DOE Joint Genome Institute (JGI-PGF)"/>
            <person name="Walter F."/>
            <person name="Albersmeier A."/>
            <person name="Kalinowski J."/>
            <person name="Ruckert C."/>
        </authorList>
    </citation>
    <scope>NUCLEOTIDE SEQUENCE [LARGE SCALE GENOMIC DNA]</scope>
    <source>
        <strain evidence="1 2">KCTC 12285</strain>
    </source>
</reference>
<dbReference type="PANTHER" id="PTHR43857">
    <property type="entry name" value="BLR7761 PROTEIN"/>
    <property type="match status" value="1"/>
</dbReference>
<dbReference type="Gene3D" id="3.30.1330.40">
    <property type="entry name" value="RutC-like"/>
    <property type="match status" value="1"/>
</dbReference>